<dbReference type="Gene3D" id="3.30.565.60">
    <property type="match status" value="1"/>
</dbReference>
<dbReference type="PANTHER" id="PTHR30595:SF6">
    <property type="entry name" value="SCHLAFEN ALBA-2 DOMAIN-CONTAINING PROTEIN"/>
    <property type="match status" value="1"/>
</dbReference>
<feature type="domain" description="Filamentation induced by cAMP protein Fic-like C-terminal" evidence="1">
    <location>
        <begin position="171"/>
        <end position="225"/>
    </location>
</feature>
<keyword evidence="3" id="KW-1185">Reference proteome</keyword>
<evidence type="ECO:0000313" key="3">
    <source>
        <dbReference type="Proteomes" id="UP000001941"/>
    </source>
</evidence>
<dbReference type="InterPro" id="IPR049514">
    <property type="entry name" value="Fic-like_C"/>
</dbReference>
<protein>
    <submittedName>
        <fullName evidence="2">Transcriptional regulator</fullName>
    </submittedName>
</protein>
<dbReference type="KEGG" id="mhu:Mhun_1900"/>
<dbReference type="Proteomes" id="UP000001941">
    <property type="component" value="Chromosome"/>
</dbReference>
<dbReference type="HOGENOM" id="CLU_024970_5_3_2"/>
<dbReference type="Pfam" id="PF21247">
    <property type="entry name" value="Fic-like_C"/>
    <property type="match status" value="1"/>
</dbReference>
<dbReference type="Pfam" id="PF13749">
    <property type="entry name" value="HATPase_c_4"/>
    <property type="match status" value="1"/>
</dbReference>
<name>Q2FRB8_METHJ</name>
<dbReference type="STRING" id="323259.Mhun_1900"/>
<dbReference type="PANTHER" id="PTHR30595">
    <property type="entry name" value="GLPR-RELATED TRANSCRIPTIONAL REPRESSOR"/>
    <property type="match status" value="1"/>
</dbReference>
<sequence length="235" mass="26806">MHEAIFNFLEIKRKDVWSIPLTMLQEVIINALVHADYSQIGVPIRLSFFDDRIEVENPGILLPGMTIEDVKSGVSKIRNRVIARVFRELDLIEQWGSGFRRILQEASDLELTEPVIEEIGMRVRVRVFLSEELVIHTEGLSRDQVGTKSGLSPSGRDQVDLNDEQRMVLQKCIQESGITDLMAVVQRTNRSTFREAVINPLLDKELLEMTIPDKPNSSKQKYRITPKGKDLLAII</sequence>
<proteinExistence type="predicted"/>
<accession>Q2FRB8</accession>
<reference evidence="3" key="1">
    <citation type="journal article" date="2016" name="Stand. Genomic Sci.">
        <title>Complete genome sequence of Methanospirillum hungatei type strain JF1.</title>
        <authorList>
            <person name="Gunsalus R.P."/>
            <person name="Cook L.E."/>
            <person name="Crable B."/>
            <person name="Rohlin L."/>
            <person name="McDonald E."/>
            <person name="Mouttaki H."/>
            <person name="Sieber J.R."/>
            <person name="Poweleit N."/>
            <person name="Zhou H."/>
            <person name="Lapidus A.L."/>
            <person name="Daligault H.E."/>
            <person name="Land M."/>
            <person name="Gilna P."/>
            <person name="Ivanova N."/>
            <person name="Kyrpides N."/>
            <person name="Culley D.E."/>
            <person name="McInerney M.J."/>
        </authorList>
    </citation>
    <scope>NUCLEOTIDE SEQUENCE [LARGE SCALE GENOMIC DNA]</scope>
    <source>
        <strain evidence="3">ATCC 27890 / DSM 864 / NBRC 100397 / JF-1</strain>
    </source>
</reference>
<dbReference type="eggNOG" id="arCOG03299">
    <property type="taxonomic scope" value="Archaea"/>
</dbReference>
<dbReference type="EnsemblBacteria" id="ABD41614">
    <property type="protein sequence ID" value="ABD41614"/>
    <property type="gene ID" value="Mhun_1900"/>
</dbReference>
<organism evidence="2 3">
    <name type="scientific">Methanospirillum hungatei JF-1 (strain ATCC 27890 / DSM 864 / NBRC 100397 / JF-1)</name>
    <dbReference type="NCBI Taxonomy" id="323259"/>
    <lineage>
        <taxon>Archaea</taxon>
        <taxon>Methanobacteriati</taxon>
        <taxon>Methanobacteriota</taxon>
        <taxon>Stenosarchaea group</taxon>
        <taxon>Methanomicrobia</taxon>
        <taxon>Methanomicrobiales</taxon>
        <taxon>Methanospirillaceae</taxon>
        <taxon>Methanospirillum</taxon>
    </lineage>
</organism>
<dbReference type="EMBL" id="CP000254">
    <property type="protein sequence ID" value="ABD41614.1"/>
    <property type="molecule type" value="Genomic_DNA"/>
</dbReference>
<evidence type="ECO:0000313" key="2">
    <source>
        <dbReference type="EMBL" id="ABD41614.1"/>
    </source>
</evidence>
<dbReference type="InParanoid" id="Q2FRB8"/>
<dbReference type="OrthoDB" id="114576at2157"/>
<dbReference type="AlphaFoldDB" id="Q2FRB8"/>
<evidence type="ECO:0000259" key="1">
    <source>
        <dbReference type="Pfam" id="PF21247"/>
    </source>
</evidence>
<dbReference type="InterPro" id="IPR038475">
    <property type="entry name" value="RecG_C_sf"/>
</dbReference>
<dbReference type="RefSeq" id="WP_011448878.1">
    <property type="nucleotide sequence ID" value="NC_007796.1"/>
</dbReference>
<dbReference type="GeneID" id="3923432"/>
<gene>
    <name evidence="2" type="ordered locus">Mhun_1900</name>
</gene>